<reference evidence="3" key="1">
    <citation type="journal article" date="2019" name="Int. J. Syst. Evol. Microbiol.">
        <title>The Global Catalogue of Microorganisms (GCM) 10K type strain sequencing project: providing services to taxonomists for standard genome sequencing and annotation.</title>
        <authorList>
            <consortium name="The Broad Institute Genomics Platform"/>
            <consortium name="The Broad Institute Genome Sequencing Center for Infectious Disease"/>
            <person name="Wu L."/>
            <person name="Ma J."/>
        </authorList>
    </citation>
    <scope>NUCLEOTIDE SEQUENCE [LARGE SCALE GENOMIC DNA]</scope>
    <source>
        <strain evidence="3">NBRC 108723</strain>
    </source>
</reference>
<protein>
    <recommendedName>
        <fullName evidence="1">AraC effector-binding domain-containing protein</fullName>
    </recommendedName>
</protein>
<evidence type="ECO:0000313" key="2">
    <source>
        <dbReference type="EMBL" id="GLT19197.1"/>
    </source>
</evidence>
<comment type="caution">
    <text evidence="2">The sequence shown here is derived from an EMBL/GenBank/DDBJ whole genome shotgun (WGS) entry which is preliminary data.</text>
</comment>
<dbReference type="Pfam" id="PF06445">
    <property type="entry name" value="GyrI-like"/>
    <property type="match status" value="1"/>
</dbReference>
<dbReference type="Proteomes" id="UP001157138">
    <property type="component" value="Unassembled WGS sequence"/>
</dbReference>
<dbReference type="InterPro" id="IPR050908">
    <property type="entry name" value="SmbC-like"/>
</dbReference>
<evidence type="ECO:0000259" key="1">
    <source>
        <dbReference type="SMART" id="SM00871"/>
    </source>
</evidence>
<dbReference type="InterPro" id="IPR029442">
    <property type="entry name" value="GyrI-like"/>
</dbReference>
<evidence type="ECO:0000313" key="3">
    <source>
        <dbReference type="Proteomes" id="UP001157138"/>
    </source>
</evidence>
<dbReference type="PANTHER" id="PTHR40055:SF1">
    <property type="entry name" value="TRANSCRIPTIONAL REGULATOR YGIV-RELATED"/>
    <property type="match status" value="1"/>
</dbReference>
<proteinExistence type="predicted"/>
<accession>A0ABQ6F3C8</accession>
<dbReference type="PANTHER" id="PTHR40055">
    <property type="entry name" value="TRANSCRIPTIONAL REGULATOR YGIV-RELATED"/>
    <property type="match status" value="1"/>
</dbReference>
<feature type="domain" description="AraC effector-binding" evidence="1">
    <location>
        <begin position="1"/>
        <end position="155"/>
    </location>
</feature>
<dbReference type="InterPro" id="IPR010499">
    <property type="entry name" value="AraC_E-bd"/>
</dbReference>
<dbReference type="EMBL" id="BSPW01000067">
    <property type="protein sequence ID" value="GLT19197.1"/>
    <property type="molecule type" value="Genomic_DNA"/>
</dbReference>
<gene>
    <name evidence="2" type="ORF">GCM10007938_29790</name>
</gene>
<name>A0ABQ6F3C8_9VIBR</name>
<dbReference type="SMART" id="SM00871">
    <property type="entry name" value="AraC_E_bind"/>
    <property type="match status" value="1"/>
</dbReference>
<dbReference type="Gene3D" id="3.20.80.10">
    <property type="entry name" value="Regulatory factor, effector binding domain"/>
    <property type="match status" value="1"/>
</dbReference>
<dbReference type="InterPro" id="IPR011256">
    <property type="entry name" value="Reg_factor_effector_dom_sf"/>
</dbReference>
<keyword evidence="3" id="KW-1185">Reference proteome</keyword>
<organism evidence="2 3">
    <name type="scientific">Vibrio zhanjiangensis</name>
    <dbReference type="NCBI Taxonomy" id="1046128"/>
    <lineage>
        <taxon>Bacteria</taxon>
        <taxon>Pseudomonadati</taxon>
        <taxon>Pseudomonadota</taxon>
        <taxon>Gammaproteobacteria</taxon>
        <taxon>Vibrionales</taxon>
        <taxon>Vibrionaceae</taxon>
        <taxon>Vibrio</taxon>
    </lineage>
</organism>
<sequence length="155" mass="17660">MDVNIIDFQKREVALIEHIGPEKLVYETVSKFINWRKSTGLSPIKTSETFGIPHSDPNSTPDEEFQFDICGSYQGEVPENAFGVKSGVIPSGKCAIAVHKGSYDRINESISYMYQTWLPDSGEELRDFPCFFRYINLSHQVDECDLLTEIYLPLK</sequence>
<dbReference type="SUPFAM" id="SSF55136">
    <property type="entry name" value="Probable bacterial effector-binding domain"/>
    <property type="match status" value="1"/>
</dbReference>